<dbReference type="GO" id="GO:0003676">
    <property type="term" value="F:nucleic acid binding"/>
    <property type="evidence" value="ECO:0007669"/>
    <property type="project" value="InterPro"/>
</dbReference>
<dbReference type="GO" id="GO:0004623">
    <property type="term" value="F:phospholipase A2 activity"/>
    <property type="evidence" value="ECO:0007669"/>
    <property type="project" value="InterPro"/>
</dbReference>
<dbReference type="GO" id="GO:0006644">
    <property type="term" value="P:phospholipid metabolic process"/>
    <property type="evidence" value="ECO:0007669"/>
    <property type="project" value="InterPro"/>
</dbReference>
<proteinExistence type="predicted"/>
<dbReference type="InterPro" id="IPR012337">
    <property type="entry name" value="RNaseH-like_sf"/>
</dbReference>
<dbReference type="PANTHER" id="PTHR46585:SF1">
    <property type="entry name" value="CHROMO DOMAIN-CONTAINING PROTEIN"/>
    <property type="match status" value="1"/>
</dbReference>
<dbReference type="Gene3D" id="1.20.90.10">
    <property type="entry name" value="Phospholipase A2 domain"/>
    <property type="match status" value="1"/>
</dbReference>
<evidence type="ECO:0000259" key="2">
    <source>
        <dbReference type="PROSITE" id="PS50994"/>
    </source>
</evidence>
<feature type="domain" description="Integrase catalytic" evidence="2">
    <location>
        <begin position="250"/>
        <end position="423"/>
    </location>
</feature>
<keyword evidence="4" id="KW-1185">Reference proteome</keyword>
<evidence type="ECO:0000313" key="4">
    <source>
        <dbReference type="Proteomes" id="UP000499080"/>
    </source>
</evidence>
<dbReference type="GO" id="GO:0005694">
    <property type="term" value="C:chromosome"/>
    <property type="evidence" value="ECO:0007669"/>
    <property type="project" value="UniProtKB-ARBA"/>
</dbReference>
<feature type="domain" description="Chromo" evidence="1">
    <location>
        <begin position="512"/>
        <end position="548"/>
    </location>
</feature>
<dbReference type="Pfam" id="PF08398">
    <property type="entry name" value="Phospholip_A2_4"/>
    <property type="match status" value="1"/>
</dbReference>
<dbReference type="InterPro" id="IPR036444">
    <property type="entry name" value="PLipase_A2_dom_sf"/>
</dbReference>
<dbReference type="SUPFAM" id="SSF54160">
    <property type="entry name" value="Chromo domain-like"/>
    <property type="match status" value="1"/>
</dbReference>
<dbReference type="SUPFAM" id="SSF53098">
    <property type="entry name" value="Ribonuclease H-like"/>
    <property type="match status" value="1"/>
</dbReference>
<dbReference type="PANTHER" id="PTHR46585">
    <property type="entry name" value="INTEGRASE CORE DOMAIN CONTAINING PROTEIN"/>
    <property type="match status" value="1"/>
</dbReference>
<dbReference type="InterPro" id="IPR001584">
    <property type="entry name" value="Integrase_cat-core"/>
</dbReference>
<dbReference type="AlphaFoldDB" id="A0A4Y2H8T2"/>
<name>A0A4Y2H8T2_ARAVE</name>
<organism evidence="3 4">
    <name type="scientific">Araneus ventricosus</name>
    <name type="common">Orbweaver spider</name>
    <name type="synonym">Epeira ventricosa</name>
    <dbReference type="NCBI Taxonomy" id="182803"/>
    <lineage>
        <taxon>Eukaryota</taxon>
        <taxon>Metazoa</taxon>
        <taxon>Ecdysozoa</taxon>
        <taxon>Arthropoda</taxon>
        <taxon>Chelicerata</taxon>
        <taxon>Arachnida</taxon>
        <taxon>Araneae</taxon>
        <taxon>Araneomorphae</taxon>
        <taxon>Entelegynae</taxon>
        <taxon>Araneoidea</taxon>
        <taxon>Araneidae</taxon>
        <taxon>Araneus</taxon>
    </lineage>
</organism>
<dbReference type="GO" id="GO:0005198">
    <property type="term" value="F:structural molecule activity"/>
    <property type="evidence" value="ECO:0007669"/>
    <property type="project" value="InterPro"/>
</dbReference>
<dbReference type="OrthoDB" id="6423804at2759"/>
<dbReference type="InterPro" id="IPR000953">
    <property type="entry name" value="Chromo/chromo_shadow_dom"/>
</dbReference>
<dbReference type="Proteomes" id="UP000499080">
    <property type="component" value="Unassembled WGS sequence"/>
</dbReference>
<accession>A0A4Y2H8T2</accession>
<dbReference type="EMBL" id="BGPR01001736">
    <property type="protein sequence ID" value="GBM60754.1"/>
    <property type="molecule type" value="Genomic_DNA"/>
</dbReference>
<gene>
    <name evidence="3" type="primary">F54H12.3_124</name>
    <name evidence="3" type="ORF">AVEN_148003_1</name>
</gene>
<protein>
    <submittedName>
        <fullName evidence="3">Uncharacterized transposon-derived protein F54H12.3</fullName>
    </submittedName>
</protein>
<dbReference type="PROSITE" id="PS50994">
    <property type="entry name" value="INTEGRASE"/>
    <property type="match status" value="1"/>
</dbReference>
<evidence type="ECO:0000259" key="1">
    <source>
        <dbReference type="PROSITE" id="PS50013"/>
    </source>
</evidence>
<sequence>MKKQDTTLKQQIQAIQNLAGNLSQHEPLEIEPDYSSDVANMFDRAEDIVRYHLNKHLDTNFIKNEGFDLPTELINKTKDELNEIINSAKERRKHYILRKANATKHDKKDEIKDADYKMKMMNEYIEVLTVIKQSNYCGTGNFTGPGTQLLWGKTRLNPDLSYKDWSKPINGVDEASYHHDICYLKNKDTKIRNEVCDKNMIEEMDAIKNPTIRERIERETGYCGINELKRKTEASKKDIRDFLHTQDVYTRYKPIIRKFKRRRTYVSHIDDQSQADLLFMKPFSKYNDGTNYLLTVIDIFSKYSWAIPIKRKTGLEVTGAFKRIFKDRIPEKLQTDKGTEFINKHTQKLFKDNNIHWFTTENVEIKCSVVERFNRTINTKIRKYLAANHTNRYLDVLDKLLKNYNSYHRSIKMTPVEASKEENESLVYKNLYKEKVIKKSKYKIGDTVRISKYKETFTRGYDPTFSEEIFTISEILKTDPITYRIKDLNGKEIKETYYEYEMVKYNKKDELFKIEKIIKKKGDKLFVKWLGYPDEFNSWIITENLVAR</sequence>
<dbReference type="InterPro" id="IPR036397">
    <property type="entry name" value="RNaseH_sf"/>
</dbReference>
<dbReference type="GO" id="GO:0015074">
    <property type="term" value="P:DNA integration"/>
    <property type="evidence" value="ECO:0007669"/>
    <property type="project" value="InterPro"/>
</dbReference>
<dbReference type="InterPro" id="IPR013607">
    <property type="entry name" value="Phospholipase_A2-like"/>
</dbReference>
<dbReference type="InterPro" id="IPR016197">
    <property type="entry name" value="Chromo-like_dom_sf"/>
</dbReference>
<dbReference type="GO" id="GO:0050482">
    <property type="term" value="P:arachidonate secretion"/>
    <property type="evidence" value="ECO:0007669"/>
    <property type="project" value="InterPro"/>
</dbReference>
<comment type="caution">
    <text evidence="3">The sequence shown here is derived from an EMBL/GenBank/DDBJ whole genome shotgun (WGS) entry which is preliminary data.</text>
</comment>
<evidence type="ECO:0000313" key="3">
    <source>
        <dbReference type="EMBL" id="GBM60754.1"/>
    </source>
</evidence>
<dbReference type="PROSITE" id="PS50013">
    <property type="entry name" value="CHROMO_2"/>
    <property type="match status" value="1"/>
</dbReference>
<dbReference type="CDD" id="cd00024">
    <property type="entry name" value="CD_CSD"/>
    <property type="match status" value="1"/>
</dbReference>
<dbReference type="Gene3D" id="3.30.420.10">
    <property type="entry name" value="Ribonuclease H-like superfamily/Ribonuclease H"/>
    <property type="match status" value="1"/>
</dbReference>
<reference evidence="3 4" key="1">
    <citation type="journal article" date="2019" name="Sci. Rep.">
        <title>Orb-weaving spider Araneus ventricosus genome elucidates the spidroin gene catalogue.</title>
        <authorList>
            <person name="Kono N."/>
            <person name="Nakamura H."/>
            <person name="Ohtoshi R."/>
            <person name="Moran D.A.P."/>
            <person name="Shinohara A."/>
            <person name="Yoshida Y."/>
            <person name="Fujiwara M."/>
            <person name="Mori M."/>
            <person name="Tomita M."/>
            <person name="Arakawa K."/>
        </authorList>
    </citation>
    <scope>NUCLEOTIDE SEQUENCE [LARGE SCALE GENOMIC DNA]</scope>
</reference>
<dbReference type="Pfam" id="PF00665">
    <property type="entry name" value="rve"/>
    <property type="match status" value="1"/>
</dbReference>